<evidence type="ECO:0000313" key="2">
    <source>
        <dbReference type="Proteomes" id="UP000001876"/>
    </source>
</evidence>
<protein>
    <submittedName>
        <fullName evidence="1">Predicted protein</fullName>
    </submittedName>
</protein>
<dbReference type="Proteomes" id="UP000001876">
    <property type="component" value="Unassembled WGS sequence"/>
</dbReference>
<dbReference type="KEGG" id="mpp:MICPUCDRAFT_61884"/>
<dbReference type="OrthoDB" id="17907at2759"/>
<dbReference type="GO" id="GO:0016504">
    <property type="term" value="F:peptidase activator activity"/>
    <property type="evidence" value="ECO:0007669"/>
    <property type="project" value="InterPro"/>
</dbReference>
<gene>
    <name evidence="1" type="ORF">MICPUCDRAFT_61884</name>
</gene>
<dbReference type="AlphaFoldDB" id="C1MJC4"/>
<dbReference type="EMBL" id="GG663735">
    <property type="protein sequence ID" value="EEH61059.1"/>
    <property type="molecule type" value="Genomic_DNA"/>
</dbReference>
<sequence length="563" mass="59916">MLLVASSEGDDGQDASVIIDGGVSATEYLAVTLNETLPGIDANDPSKTLGTIKLYASVVSNLGVLTDFEPPFSFEWSSWIDALFDRFFVFFENVDSGGASNASGSDKHRGGAGGDGGASYLMGSSSMYSPLMRLLFARMHTSTRARAVEKIARFVLGSTHAGLTAEVGQMVMAATTEAPEEASPKLVRPILRALAEELSVARRAATSDGDARPESIISPTREAKLRWLNGLLGAGLHYGGERTAVIADEIAAAARDMFATSVLAKSLPLAEMGAHLTSLLCGAMTRTYVNDLFAAEAEGGDEARGAFPSAWVVSKVREGEDDASMPRPFLWRKPSERELEIARALCAEFLETPCRALLDAHGGDGDGDGDGDPARAMSKEETRAALAAIGGVASGFRTRMRDFAPTPSPDEASAGRDGGFTVVGVQDVHAPFVGVETRDLAGRAVAAVLNRVSADDVDTLGMALSVAEDVLSPFHRDYHGVKAALRTWHSDATALTAPQTRPDGDKTRPRWLVGEHMFLRFLWRSSQAAYHAGGPGSSPPTAAGYVRLMDAARRTARTRRRRR</sequence>
<dbReference type="PANTHER" id="PTHR32170">
    <property type="entry name" value="PROTEASOME ACTIVATOR COMPLEX SUBUNIT 4"/>
    <property type="match status" value="1"/>
</dbReference>
<dbReference type="GO" id="GO:0005829">
    <property type="term" value="C:cytosol"/>
    <property type="evidence" value="ECO:0007669"/>
    <property type="project" value="TreeGrafter"/>
</dbReference>
<dbReference type="GeneID" id="9680488"/>
<proteinExistence type="predicted"/>
<evidence type="ECO:0000313" key="1">
    <source>
        <dbReference type="EMBL" id="EEH61059.1"/>
    </source>
</evidence>
<reference evidence="1 2" key="1">
    <citation type="journal article" date="2009" name="Science">
        <title>Green evolution and dynamic adaptations revealed by genomes of the marine picoeukaryotes Micromonas.</title>
        <authorList>
            <person name="Worden A.Z."/>
            <person name="Lee J.H."/>
            <person name="Mock T."/>
            <person name="Rouze P."/>
            <person name="Simmons M.P."/>
            <person name="Aerts A.L."/>
            <person name="Allen A.E."/>
            <person name="Cuvelier M.L."/>
            <person name="Derelle E."/>
            <person name="Everett M.V."/>
            <person name="Foulon E."/>
            <person name="Grimwood J."/>
            <person name="Gundlach H."/>
            <person name="Henrissat B."/>
            <person name="Napoli C."/>
            <person name="McDonald S.M."/>
            <person name="Parker M.S."/>
            <person name="Rombauts S."/>
            <person name="Salamov A."/>
            <person name="Von Dassow P."/>
            <person name="Badger J.H."/>
            <person name="Coutinho P.M."/>
            <person name="Demir E."/>
            <person name="Dubchak I."/>
            <person name="Gentemann C."/>
            <person name="Eikrem W."/>
            <person name="Gready J.E."/>
            <person name="John U."/>
            <person name="Lanier W."/>
            <person name="Lindquist E.A."/>
            <person name="Lucas S."/>
            <person name="Mayer K.F."/>
            <person name="Moreau H."/>
            <person name="Not F."/>
            <person name="Otillar R."/>
            <person name="Panaud O."/>
            <person name="Pangilinan J."/>
            <person name="Paulsen I."/>
            <person name="Piegu B."/>
            <person name="Poliakov A."/>
            <person name="Robbens S."/>
            <person name="Schmutz J."/>
            <person name="Toulza E."/>
            <person name="Wyss T."/>
            <person name="Zelensky A."/>
            <person name="Zhou K."/>
            <person name="Armbrust E.V."/>
            <person name="Bhattacharya D."/>
            <person name="Goodenough U.W."/>
            <person name="Van de Peer Y."/>
            <person name="Grigoriev I.V."/>
        </authorList>
    </citation>
    <scope>NUCLEOTIDE SEQUENCE [LARGE SCALE GENOMIC DNA]</scope>
    <source>
        <strain evidence="1 2">CCMP1545</strain>
    </source>
</reference>
<dbReference type="PANTHER" id="PTHR32170:SF3">
    <property type="entry name" value="PROTEASOME ACTIVATOR COMPLEX SUBUNIT 4"/>
    <property type="match status" value="1"/>
</dbReference>
<name>C1MJC4_MICPC</name>
<dbReference type="GO" id="GO:0005634">
    <property type="term" value="C:nucleus"/>
    <property type="evidence" value="ECO:0007669"/>
    <property type="project" value="TreeGrafter"/>
</dbReference>
<dbReference type="RefSeq" id="XP_003055807.1">
    <property type="nucleotide sequence ID" value="XM_003055761.1"/>
</dbReference>
<keyword evidence="2" id="KW-1185">Reference proteome</keyword>
<organism evidence="2">
    <name type="scientific">Micromonas pusilla (strain CCMP1545)</name>
    <name type="common">Picoplanktonic green alga</name>
    <dbReference type="NCBI Taxonomy" id="564608"/>
    <lineage>
        <taxon>Eukaryota</taxon>
        <taxon>Viridiplantae</taxon>
        <taxon>Chlorophyta</taxon>
        <taxon>Mamiellophyceae</taxon>
        <taxon>Mamiellales</taxon>
        <taxon>Mamiellaceae</taxon>
        <taxon>Micromonas</taxon>
    </lineage>
</organism>
<dbReference type="GO" id="GO:0070628">
    <property type="term" value="F:proteasome binding"/>
    <property type="evidence" value="ECO:0007669"/>
    <property type="project" value="InterPro"/>
</dbReference>
<dbReference type="InterPro" id="IPR035309">
    <property type="entry name" value="PSME4"/>
</dbReference>
<dbReference type="eggNOG" id="KOG1851">
    <property type="taxonomic scope" value="Eukaryota"/>
</dbReference>
<dbReference type="STRING" id="564608.C1MJC4"/>
<dbReference type="GO" id="GO:0010499">
    <property type="term" value="P:proteasomal ubiquitin-independent protein catabolic process"/>
    <property type="evidence" value="ECO:0007669"/>
    <property type="project" value="TreeGrafter"/>
</dbReference>
<accession>C1MJC4</accession>